<reference evidence="1" key="1">
    <citation type="journal article" date="2022" name="bioRxiv">
        <title>Genomics of Preaxostyla Flagellates Illuminates Evolutionary Transitions and the Path Towards Mitochondrial Loss.</title>
        <authorList>
            <person name="Novak L.V.F."/>
            <person name="Treitli S.C."/>
            <person name="Pyrih J."/>
            <person name="Halakuc P."/>
            <person name="Pipaliya S.V."/>
            <person name="Vacek V."/>
            <person name="Brzon O."/>
            <person name="Soukal P."/>
            <person name="Eme L."/>
            <person name="Dacks J.B."/>
            <person name="Karnkowska A."/>
            <person name="Elias M."/>
            <person name="Hampl V."/>
        </authorList>
    </citation>
    <scope>NUCLEOTIDE SEQUENCE</scope>
    <source>
        <strain evidence="1">RCP-MX</strain>
    </source>
</reference>
<dbReference type="Proteomes" id="UP001141327">
    <property type="component" value="Unassembled WGS sequence"/>
</dbReference>
<comment type="caution">
    <text evidence="1">The sequence shown here is derived from an EMBL/GenBank/DDBJ whole genome shotgun (WGS) entry which is preliminary data.</text>
</comment>
<protein>
    <submittedName>
        <fullName evidence="1">Uncharacterized protein</fullName>
    </submittedName>
</protein>
<name>A0ABQ8UT40_9EUKA</name>
<evidence type="ECO:0000313" key="2">
    <source>
        <dbReference type="Proteomes" id="UP001141327"/>
    </source>
</evidence>
<keyword evidence="2" id="KW-1185">Reference proteome</keyword>
<organism evidence="1 2">
    <name type="scientific">Paratrimastix pyriformis</name>
    <dbReference type="NCBI Taxonomy" id="342808"/>
    <lineage>
        <taxon>Eukaryota</taxon>
        <taxon>Metamonada</taxon>
        <taxon>Preaxostyla</taxon>
        <taxon>Paratrimastigidae</taxon>
        <taxon>Paratrimastix</taxon>
    </lineage>
</organism>
<sequence>MLHPSVVRLQTQAEEGKPITFLACSWSRRPEGGSHARSNPPSAGFSIRTCKQRRVYYKWNRPLIAIDSPTISVTPRTALAPRALKLPRSHGSLSAVGMQRAPVRGIAHAKPTTVKHQFGAAGHAM</sequence>
<proteinExistence type="predicted"/>
<gene>
    <name evidence="1" type="ORF">PAPYR_3136</name>
</gene>
<dbReference type="EMBL" id="JAPMOS010000012">
    <property type="protein sequence ID" value="KAJ4460519.1"/>
    <property type="molecule type" value="Genomic_DNA"/>
</dbReference>
<accession>A0ABQ8UT40</accession>
<evidence type="ECO:0000313" key="1">
    <source>
        <dbReference type="EMBL" id="KAJ4460519.1"/>
    </source>
</evidence>